<dbReference type="SUPFAM" id="SSF82544">
    <property type="entry name" value="GckA/TtuD-like"/>
    <property type="match status" value="1"/>
</dbReference>
<proteinExistence type="predicted"/>
<feature type="non-terminal residue" evidence="2">
    <location>
        <position position="268"/>
    </location>
</feature>
<name>X1LQE5_9ZZZZ</name>
<dbReference type="InterPro" id="IPR038614">
    <property type="entry name" value="GK_N_sf"/>
</dbReference>
<dbReference type="Gene3D" id="3.40.50.10180">
    <property type="entry name" value="Glycerate kinase, MOFRL-like N-terminal domain"/>
    <property type="match status" value="1"/>
</dbReference>
<dbReference type="InterPro" id="IPR025286">
    <property type="entry name" value="MOFRL_assoc_dom"/>
</dbReference>
<evidence type="ECO:0000259" key="1">
    <source>
        <dbReference type="Pfam" id="PF13660"/>
    </source>
</evidence>
<dbReference type="AlphaFoldDB" id="X1LQE5"/>
<dbReference type="GO" id="GO:0008887">
    <property type="term" value="F:glycerate kinase activity"/>
    <property type="evidence" value="ECO:0007669"/>
    <property type="project" value="InterPro"/>
</dbReference>
<dbReference type="GO" id="GO:0005737">
    <property type="term" value="C:cytoplasm"/>
    <property type="evidence" value="ECO:0007669"/>
    <property type="project" value="TreeGrafter"/>
</dbReference>
<dbReference type="InterPro" id="IPR039760">
    <property type="entry name" value="MOFRL_protein"/>
</dbReference>
<sequence>LSKFAMIIKNTDELTSHGFKEGRKAALEICEYAIRSVNAIDSTKKLLHLKDHMLEINGVHLDLAKLNNVYVIGGGKATYSIGKAVEEILGENLTGGIITVKKGEKRRLEKIKVVEAGHPVPDENGYKATREIVDIAQKAGQDDLIICAITGGASALMPQPEDGISMIDLKNINQLLLDCGAPIEDINTVRNHISKIKGGRLARMAQPATLVGLILIDEIAGEPWGPTVGDKTTFDAAIKSLKKHKLWDAAPESIKAHLIKGKENPSME</sequence>
<dbReference type="Pfam" id="PF13660">
    <property type="entry name" value="DUF4147"/>
    <property type="match status" value="1"/>
</dbReference>
<feature type="domain" description="MOFRL-associated" evidence="1">
    <location>
        <begin position="26"/>
        <end position="258"/>
    </location>
</feature>
<organism evidence="2">
    <name type="scientific">marine sediment metagenome</name>
    <dbReference type="NCBI Taxonomy" id="412755"/>
    <lineage>
        <taxon>unclassified sequences</taxon>
        <taxon>metagenomes</taxon>
        <taxon>ecological metagenomes</taxon>
    </lineage>
</organism>
<comment type="caution">
    <text evidence="2">The sequence shown here is derived from an EMBL/GenBank/DDBJ whole genome shotgun (WGS) entry which is preliminary data.</text>
</comment>
<protein>
    <recommendedName>
        <fullName evidence="1">MOFRL-associated domain-containing protein</fullName>
    </recommendedName>
</protein>
<dbReference type="PANTHER" id="PTHR12227">
    <property type="entry name" value="GLYCERATE KINASE"/>
    <property type="match status" value="1"/>
</dbReference>
<feature type="non-terminal residue" evidence="2">
    <location>
        <position position="1"/>
    </location>
</feature>
<reference evidence="2" key="1">
    <citation type="journal article" date="2014" name="Front. Microbiol.">
        <title>High frequency of phylogenetically diverse reductive dehalogenase-homologous genes in deep subseafloor sedimentary metagenomes.</title>
        <authorList>
            <person name="Kawai M."/>
            <person name="Futagami T."/>
            <person name="Toyoda A."/>
            <person name="Takaki Y."/>
            <person name="Nishi S."/>
            <person name="Hori S."/>
            <person name="Arai W."/>
            <person name="Tsubouchi T."/>
            <person name="Morono Y."/>
            <person name="Uchiyama I."/>
            <person name="Ito T."/>
            <person name="Fujiyama A."/>
            <person name="Inagaki F."/>
            <person name="Takami H."/>
        </authorList>
    </citation>
    <scope>NUCLEOTIDE SEQUENCE</scope>
    <source>
        <strain evidence="2">Expedition CK06-06</strain>
    </source>
</reference>
<gene>
    <name evidence="2" type="ORF">S06H3_10462</name>
</gene>
<accession>X1LQE5</accession>
<dbReference type="EMBL" id="BARV01004847">
    <property type="protein sequence ID" value="GAI08036.1"/>
    <property type="molecule type" value="Genomic_DNA"/>
</dbReference>
<evidence type="ECO:0000313" key="2">
    <source>
        <dbReference type="EMBL" id="GAI08036.1"/>
    </source>
</evidence>
<dbReference type="PANTHER" id="PTHR12227:SF0">
    <property type="entry name" value="GLYCERATE KINASE"/>
    <property type="match status" value="1"/>
</dbReference>